<dbReference type="PROSITE" id="PS00061">
    <property type="entry name" value="ADH_SHORT"/>
    <property type="match status" value="1"/>
</dbReference>
<comment type="similarity">
    <text evidence="1">Belongs to the short-chain dehydrogenases/reductases (SDR) family.</text>
</comment>
<dbReference type="PANTHER" id="PTHR42820">
    <property type="entry name" value="SHORT-CHAIN DEHYDROGENASE REDUCTASE"/>
    <property type="match status" value="1"/>
</dbReference>
<comment type="caution">
    <text evidence="2">The sequence shown here is derived from an EMBL/GenBank/DDBJ whole genome shotgun (WGS) entry which is preliminary data.</text>
</comment>
<dbReference type="SUPFAM" id="SSF51735">
    <property type="entry name" value="NAD(P)-binding Rossmann-fold domains"/>
    <property type="match status" value="1"/>
</dbReference>
<reference evidence="2" key="1">
    <citation type="submission" date="2017-07" db="EMBL/GenBank/DDBJ databases">
        <title>Taro Niue Genome Assembly and Annotation.</title>
        <authorList>
            <person name="Atibalentja N."/>
            <person name="Keating K."/>
            <person name="Fields C.J."/>
        </authorList>
    </citation>
    <scope>NUCLEOTIDE SEQUENCE</scope>
    <source>
        <strain evidence="2">Niue_2</strain>
        <tissue evidence="2">Leaf</tissue>
    </source>
</reference>
<dbReference type="Gene3D" id="3.40.50.720">
    <property type="entry name" value="NAD(P)-binding Rossmann-like Domain"/>
    <property type="match status" value="1"/>
</dbReference>
<dbReference type="AlphaFoldDB" id="A0A843WT94"/>
<protein>
    <submittedName>
        <fullName evidence="2">Uncharacterized protein</fullName>
    </submittedName>
</protein>
<evidence type="ECO:0000313" key="2">
    <source>
        <dbReference type="EMBL" id="MQM11237.1"/>
    </source>
</evidence>
<dbReference type="PRINTS" id="PR00080">
    <property type="entry name" value="SDRFAMILY"/>
</dbReference>
<name>A0A843WT94_COLES</name>
<gene>
    <name evidence="2" type="ORF">Taro_044143</name>
</gene>
<evidence type="ECO:0000313" key="3">
    <source>
        <dbReference type="Proteomes" id="UP000652761"/>
    </source>
</evidence>
<dbReference type="Proteomes" id="UP000652761">
    <property type="component" value="Unassembled WGS sequence"/>
</dbReference>
<dbReference type="FunFam" id="3.40.50.720:FF:000084">
    <property type="entry name" value="Short-chain dehydrogenase reductase"/>
    <property type="match status" value="1"/>
</dbReference>
<dbReference type="InterPro" id="IPR020904">
    <property type="entry name" value="Sc_DH/Rdtase_CS"/>
</dbReference>
<accession>A0A843WT94</accession>
<dbReference type="PANTHER" id="PTHR42820:SF16">
    <property type="entry name" value="SHORT-CHAIN DEHYDROGENASE REDUCTASE 3B"/>
    <property type="match status" value="1"/>
</dbReference>
<sequence>MRGGGGHFLKEYAPATATSSCSLSLEGKVAIVTGGASGIGEAAVRLFASHGATVVIADIQDHLGSAVAASVGDKCSYMHCDVTDEKQVEALVSHAVAAHGRLDVLFSNAGVMPAPPSGVLDMDIAELDRVMAVNVRGAACTVKHAARAMVAGGTRGSIVCTASVAASVGGLSAASYTASKHAVLGLVRGAAGELGKHGVRINCVSPFGVGTPLACRYSGATPAQVEESCCALACLKGVVLKPSHIAEAALFFASDESAFVTGHNLVVDGGFTVSPINFP</sequence>
<organism evidence="2 3">
    <name type="scientific">Colocasia esculenta</name>
    <name type="common">Wild taro</name>
    <name type="synonym">Arum esculentum</name>
    <dbReference type="NCBI Taxonomy" id="4460"/>
    <lineage>
        <taxon>Eukaryota</taxon>
        <taxon>Viridiplantae</taxon>
        <taxon>Streptophyta</taxon>
        <taxon>Embryophyta</taxon>
        <taxon>Tracheophyta</taxon>
        <taxon>Spermatophyta</taxon>
        <taxon>Magnoliopsida</taxon>
        <taxon>Liliopsida</taxon>
        <taxon>Araceae</taxon>
        <taxon>Aroideae</taxon>
        <taxon>Colocasieae</taxon>
        <taxon>Colocasia</taxon>
    </lineage>
</organism>
<dbReference type="InterPro" id="IPR002347">
    <property type="entry name" value="SDR_fam"/>
</dbReference>
<dbReference type="EMBL" id="NMUH01004913">
    <property type="protein sequence ID" value="MQM11237.1"/>
    <property type="molecule type" value="Genomic_DNA"/>
</dbReference>
<dbReference type="OrthoDB" id="294295at2759"/>
<dbReference type="PRINTS" id="PR00081">
    <property type="entry name" value="GDHRDH"/>
</dbReference>
<evidence type="ECO:0000256" key="1">
    <source>
        <dbReference type="ARBA" id="ARBA00006484"/>
    </source>
</evidence>
<keyword evidence="3" id="KW-1185">Reference proteome</keyword>
<dbReference type="Pfam" id="PF13561">
    <property type="entry name" value="adh_short_C2"/>
    <property type="match status" value="1"/>
</dbReference>
<proteinExistence type="inferred from homology"/>
<dbReference type="InterPro" id="IPR036291">
    <property type="entry name" value="NAD(P)-bd_dom_sf"/>
</dbReference>